<evidence type="ECO:0000256" key="2">
    <source>
        <dbReference type="SAM" id="MobiDB-lite"/>
    </source>
</evidence>
<feature type="region of interest" description="Disordered" evidence="2">
    <location>
        <begin position="1"/>
        <end position="210"/>
    </location>
</feature>
<accession>A0A1D3D8M0</accession>
<feature type="compositionally biased region" description="Low complexity" evidence="2">
    <location>
        <begin position="885"/>
        <end position="894"/>
    </location>
</feature>
<feature type="compositionally biased region" description="Acidic residues" evidence="2">
    <location>
        <begin position="1332"/>
        <end position="1343"/>
    </location>
</feature>
<dbReference type="VEuPathDB" id="ToxoDB:LOC113147035"/>
<feature type="compositionally biased region" description="Basic and acidic residues" evidence="2">
    <location>
        <begin position="854"/>
        <end position="867"/>
    </location>
</feature>
<evidence type="ECO:0000313" key="4">
    <source>
        <dbReference type="Proteomes" id="UP000095192"/>
    </source>
</evidence>
<keyword evidence="1" id="KW-0175">Coiled coil</keyword>
<feature type="compositionally biased region" description="Low complexity" evidence="2">
    <location>
        <begin position="164"/>
        <end position="179"/>
    </location>
</feature>
<feature type="region of interest" description="Disordered" evidence="2">
    <location>
        <begin position="1379"/>
        <end position="1461"/>
    </location>
</feature>
<feature type="compositionally biased region" description="Basic and acidic residues" evidence="2">
    <location>
        <begin position="124"/>
        <end position="153"/>
    </location>
</feature>
<reference evidence="3 4" key="1">
    <citation type="journal article" date="2016" name="BMC Genomics">
        <title>Comparative genomics reveals Cyclospora cayetanensis possesses coccidia-like metabolism and invasion components but unique surface antigens.</title>
        <authorList>
            <person name="Liu S."/>
            <person name="Wang L."/>
            <person name="Zheng H."/>
            <person name="Xu Z."/>
            <person name="Roellig D.M."/>
            <person name="Li N."/>
            <person name="Frace M.A."/>
            <person name="Tang K."/>
            <person name="Arrowood M.J."/>
            <person name="Moss D.M."/>
            <person name="Zhang L."/>
            <person name="Feng Y."/>
            <person name="Xiao L."/>
        </authorList>
    </citation>
    <scope>NUCLEOTIDE SEQUENCE [LARGE SCALE GENOMIC DNA]</scope>
    <source>
        <strain evidence="3 4">CHN_HEN01</strain>
    </source>
</reference>
<protein>
    <submittedName>
        <fullName evidence="3">Uncharacterized protein</fullName>
    </submittedName>
</protein>
<feature type="compositionally biased region" description="Basic and acidic residues" evidence="2">
    <location>
        <begin position="485"/>
        <end position="503"/>
    </location>
</feature>
<feature type="compositionally biased region" description="Low complexity" evidence="2">
    <location>
        <begin position="716"/>
        <end position="725"/>
    </location>
</feature>
<dbReference type="VEuPathDB" id="ToxoDB:LOC34618422"/>
<gene>
    <name evidence="3" type="ORF">cyc_01408</name>
</gene>
<feature type="compositionally biased region" description="Polar residues" evidence="2">
    <location>
        <begin position="915"/>
        <end position="932"/>
    </location>
</feature>
<feature type="compositionally biased region" description="Basic residues" evidence="2">
    <location>
        <begin position="1099"/>
        <end position="1109"/>
    </location>
</feature>
<feature type="compositionally biased region" description="Basic and acidic residues" evidence="2">
    <location>
        <begin position="832"/>
        <end position="844"/>
    </location>
</feature>
<dbReference type="EMBL" id="JROU02000266">
    <property type="protein sequence ID" value="OEH79805.1"/>
    <property type="molecule type" value="Genomic_DNA"/>
</dbReference>
<feature type="region of interest" description="Disordered" evidence="2">
    <location>
        <begin position="984"/>
        <end position="1141"/>
    </location>
</feature>
<feature type="compositionally biased region" description="Low complexity" evidence="2">
    <location>
        <begin position="1044"/>
        <end position="1061"/>
    </location>
</feature>
<evidence type="ECO:0000256" key="1">
    <source>
        <dbReference type="SAM" id="Coils"/>
    </source>
</evidence>
<feature type="region of interest" description="Disordered" evidence="2">
    <location>
        <begin position="671"/>
        <end position="963"/>
    </location>
</feature>
<feature type="region of interest" description="Disordered" evidence="2">
    <location>
        <begin position="1231"/>
        <end position="1250"/>
    </location>
</feature>
<comment type="caution">
    <text evidence="3">The sequence shown here is derived from an EMBL/GenBank/DDBJ whole genome shotgun (WGS) entry which is preliminary data.</text>
</comment>
<feature type="compositionally biased region" description="Basic and acidic residues" evidence="2">
    <location>
        <begin position="27"/>
        <end position="37"/>
    </location>
</feature>
<keyword evidence="4" id="KW-1185">Reference proteome</keyword>
<proteinExistence type="predicted"/>
<feature type="coiled-coil region" evidence="1">
    <location>
        <begin position="1172"/>
        <end position="1218"/>
    </location>
</feature>
<feature type="region of interest" description="Disordered" evidence="2">
    <location>
        <begin position="1317"/>
        <end position="1350"/>
    </location>
</feature>
<feature type="compositionally biased region" description="Basic and acidic residues" evidence="2">
    <location>
        <begin position="66"/>
        <end position="79"/>
    </location>
</feature>
<dbReference type="VEuPathDB" id="ToxoDB:cyc_01408"/>
<evidence type="ECO:0000313" key="3">
    <source>
        <dbReference type="EMBL" id="OEH79805.1"/>
    </source>
</evidence>
<organism evidence="3 4">
    <name type="scientific">Cyclospora cayetanensis</name>
    <dbReference type="NCBI Taxonomy" id="88456"/>
    <lineage>
        <taxon>Eukaryota</taxon>
        <taxon>Sar</taxon>
        <taxon>Alveolata</taxon>
        <taxon>Apicomplexa</taxon>
        <taxon>Conoidasida</taxon>
        <taxon>Coccidia</taxon>
        <taxon>Eucoccidiorida</taxon>
        <taxon>Eimeriorina</taxon>
        <taxon>Eimeriidae</taxon>
        <taxon>Cyclospora</taxon>
    </lineage>
</organism>
<dbReference type="Proteomes" id="UP000095192">
    <property type="component" value="Unassembled WGS sequence"/>
</dbReference>
<sequence>MEATSPSPLHRRGRLRKRIHIDDDSDGEKCEAGDAKRPPSAPASDKRGSFMESFVPRSPSASTESPARRDEKEDIRDFPEEAADTDSAAAKATQPKRLRLKMQKGEDASDSGEFLPRSPTPPSETRETATKSEREPSMPKPERPLWRRDRPSDSSEASEDDRSSQSSASLSSSSSGSESSDLEDEEGPLSPLGRPGGASAQRRWITSPSTEGEFQEALDWCLSYIEKDGHTFATTATKEQRRLEIALWDDELTRGGTRSFADAFFCDPQRALSAQHLPATTPEEKAIVFLDFPNEVYQTEFLHLRVVEARTRRVVVANLLKCAADQQTAHQEYVRWLEKNQRFFLTHEEKLNKLFHLRVAEPKGLRKLQHLLLRAEQCCLIERTASLGYRRVTAQEEPDVAYCARGASPPKAAASADPSNSFLFGPEDSQYDQDAFSDEEGSCSKLWLGASMKGWAALKRSGLSRSAISQTALEASLQPQTLKARVKEEQKRRQEHRDAEKQQARRAALRQRWTDIQRLARSTHHGPRFHHPSREEFAKAQSFAARGFSFKRHEVVYVRPPQELAGKPRAALDEYLRQLPRMHNLLAEPHKLAVASKYGLVRVVSEDENHALPPTIERHIEPWRLKEARSHWKDLESVFGYAPWSIMGGGGGLGNFIPASLATRLREKLRRGETLGDGEGSGESTEAGRKTAPRQASRGRSASASPRKTPFKRAPAEAASATGAAGEVNSSSLPPAERNAVAAERNASRTPTRATAAPTKSKQQLSCDSHHGVHPLRTPTSSSRLLRKGILAEESAPKAAASGAPETGGMQATSAAPKDTPAQLSLNVCRRVSGEEREGKEKEASSPQSASSRSLRETSCHHEDSAVKHVASTANASKDEAQQLPAEGAAARPAVPAPDPPASESGRTAEAASAENLQQAALQPSTTAQTAPSEGRSLEHVAANPRQKPRQADGTFSLSGPRQMKLTELFRLTLRKVRGKLSFAGAESVWPSAPPSDLQLDDEASEDDVFRAQKKSRRRKCIDEDTLLLPQNVSPRPDGDAAGDQPEQASSEAAAEDALLAVGGGAGVSPRAAPAENDSLPQETPAAEDDSEAVDRQEKKRRKELKRKQRDAELKRQRRLERKQQVLLRTPHQTAAAHPGRRVYIPHCRRIRLLQRLSNSLRTASCHVLSRMREIVRQMVEYEAEENDEELREDAEYAAALQELKHRLAREGDDEEDELEDSDTEFLEDLVARPEDADEEERNEDREAMNMKLQRDLSLREEEVYERLIGRYQRNANKEGTELTEQEMLELEMEERRRKQAKRRKLLGDGAFADLEIDDWLSESSGSGSESREDEEETAEDSAEGLVRWSSLALEGAANAPGGTTLAAAAPPVNPADLVARCHANASRRQQIQQLRESRKRRKLQESGKVPVPRGAGESAGFGQSRQSANLPSPPKQSGEDRESHAANSSDSDDEMENLYRSASLVQTIGGTVKGPLQKAAVGGMQSSCIRFNPNYQPDFELANSSR</sequence>
<feature type="region of interest" description="Disordered" evidence="2">
    <location>
        <begin position="481"/>
        <end position="504"/>
    </location>
</feature>
<name>A0A1D3D8M0_9EIME</name>
<feature type="compositionally biased region" description="Polar residues" evidence="2">
    <location>
        <begin position="1422"/>
        <end position="1431"/>
    </location>
</feature>
<feature type="compositionally biased region" description="Basic residues" evidence="2">
    <location>
        <begin position="9"/>
        <end position="19"/>
    </location>
</feature>
<feature type="compositionally biased region" description="Low complexity" evidence="2">
    <location>
        <begin position="734"/>
        <end position="762"/>
    </location>
</feature>
<feature type="compositionally biased region" description="Low complexity" evidence="2">
    <location>
        <begin position="693"/>
        <end position="707"/>
    </location>
</feature>
<dbReference type="InParanoid" id="A0A1D3D8M0"/>